<reference evidence="1 2" key="2">
    <citation type="journal article" date="2022" name="Mol. Biol. Evol.">
        <title>Comparative Genomics Reveals Insights into the Divergent Evolution of Astigmatic Mites and Household Pest Adaptations.</title>
        <authorList>
            <person name="Xiong Q."/>
            <person name="Wan A.T."/>
            <person name="Liu X."/>
            <person name="Fung C.S."/>
            <person name="Xiao X."/>
            <person name="Malainual N."/>
            <person name="Hou J."/>
            <person name="Wang L."/>
            <person name="Wang M."/>
            <person name="Yang K.Y."/>
            <person name="Cui Y."/>
            <person name="Leung E.L."/>
            <person name="Nong W."/>
            <person name="Shin S.K."/>
            <person name="Au S.W."/>
            <person name="Jeong K.Y."/>
            <person name="Chew F.T."/>
            <person name="Hui J.H."/>
            <person name="Leung T.F."/>
            <person name="Tungtrongchitr A."/>
            <person name="Zhong N."/>
            <person name="Liu Z."/>
            <person name="Tsui S.K."/>
        </authorList>
    </citation>
    <scope>NUCLEOTIDE SEQUENCE [LARGE SCALE GENOMIC DNA]</scope>
    <source>
        <strain evidence="1">Derp</strain>
    </source>
</reference>
<name>A0ABQ8IZQ6_DERPT</name>
<sequence>MRSTTGSEYQASRNGLEPLELKFQASLLSLCNIYLFVDNVCNELDTIIKFEFVIFVENLLILKKLTECFNQRQI</sequence>
<reference evidence="1 2" key="1">
    <citation type="journal article" date="2018" name="J. Allergy Clin. Immunol.">
        <title>High-quality assembly of Dermatophagoides pteronyssinus genome and transcriptome reveals a wide range of novel allergens.</title>
        <authorList>
            <person name="Liu X.Y."/>
            <person name="Yang K.Y."/>
            <person name="Wang M.Q."/>
            <person name="Kwok J.S."/>
            <person name="Zeng X."/>
            <person name="Yang Z."/>
            <person name="Xiao X.J."/>
            <person name="Lau C.P."/>
            <person name="Li Y."/>
            <person name="Huang Z.M."/>
            <person name="Ba J.G."/>
            <person name="Yim A.K."/>
            <person name="Ouyang C.Y."/>
            <person name="Ngai S.M."/>
            <person name="Chan T.F."/>
            <person name="Leung E.L."/>
            <person name="Liu L."/>
            <person name="Liu Z.G."/>
            <person name="Tsui S.K."/>
        </authorList>
    </citation>
    <scope>NUCLEOTIDE SEQUENCE [LARGE SCALE GENOMIC DNA]</scope>
    <source>
        <strain evidence="1">Derp</strain>
    </source>
</reference>
<evidence type="ECO:0000313" key="2">
    <source>
        <dbReference type="Proteomes" id="UP000887458"/>
    </source>
</evidence>
<dbReference type="EMBL" id="NJHN03000095">
    <property type="protein sequence ID" value="KAH9415790.1"/>
    <property type="molecule type" value="Genomic_DNA"/>
</dbReference>
<dbReference type="Proteomes" id="UP000887458">
    <property type="component" value="Unassembled WGS sequence"/>
</dbReference>
<accession>A0ABQ8IZQ6</accession>
<keyword evidence="2" id="KW-1185">Reference proteome</keyword>
<organism evidence="1 2">
    <name type="scientific">Dermatophagoides pteronyssinus</name>
    <name type="common">European house dust mite</name>
    <dbReference type="NCBI Taxonomy" id="6956"/>
    <lineage>
        <taxon>Eukaryota</taxon>
        <taxon>Metazoa</taxon>
        <taxon>Ecdysozoa</taxon>
        <taxon>Arthropoda</taxon>
        <taxon>Chelicerata</taxon>
        <taxon>Arachnida</taxon>
        <taxon>Acari</taxon>
        <taxon>Acariformes</taxon>
        <taxon>Sarcoptiformes</taxon>
        <taxon>Astigmata</taxon>
        <taxon>Psoroptidia</taxon>
        <taxon>Analgoidea</taxon>
        <taxon>Pyroglyphidae</taxon>
        <taxon>Dermatophagoidinae</taxon>
        <taxon>Dermatophagoides</taxon>
    </lineage>
</organism>
<comment type="caution">
    <text evidence="1">The sequence shown here is derived from an EMBL/GenBank/DDBJ whole genome shotgun (WGS) entry which is preliminary data.</text>
</comment>
<proteinExistence type="predicted"/>
<protein>
    <submittedName>
        <fullName evidence="1">Uncharacterized protein</fullName>
    </submittedName>
</protein>
<gene>
    <name evidence="1" type="ORF">DERP_000281</name>
</gene>
<evidence type="ECO:0000313" key="1">
    <source>
        <dbReference type="EMBL" id="KAH9415790.1"/>
    </source>
</evidence>